<dbReference type="SUPFAM" id="SSF53335">
    <property type="entry name" value="S-adenosyl-L-methionine-dependent methyltransferases"/>
    <property type="match status" value="1"/>
</dbReference>
<dbReference type="PANTHER" id="PTHR43591">
    <property type="entry name" value="METHYLTRANSFERASE"/>
    <property type="match status" value="1"/>
</dbReference>
<dbReference type="RefSeq" id="WP_099065787.1">
    <property type="nucleotide sequence ID" value="NZ_LAHD01000081.1"/>
</dbReference>
<accession>A0A9Q6EJD3</accession>
<evidence type="ECO:0000313" key="2">
    <source>
        <dbReference type="EMBL" id="PHK00421.1"/>
    </source>
</evidence>
<dbReference type="GO" id="GO:0032259">
    <property type="term" value="P:methylation"/>
    <property type="evidence" value="ECO:0007669"/>
    <property type="project" value="UniProtKB-KW"/>
</dbReference>
<dbReference type="InterPro" id="IPR041698">
    <property type="entry name" value="Methyltransf_25"/>
</dbReference>
<name>A0A9Q6EJD3_NOSLI</name>
<dbReference type="GO" id="GO:0008168">
    <property type="term" value="F:methyltransferase activity"/>
    <property type="evidence" value="ECO:0007669"/>
    <property type="project" value="UniProtKB-KW"/>
</dbReference>
<dbReference type="PANTHER" id="PTHR43591:SF24">
    <property type="entry name" value="2-METHOXY-6-POLYPRENYL-1,4-BENZOQUINOL METHYLASE, MITOCHONDRIAL"/>
    <property type="match status" value="1"/>
</dbReference>
<proteinExistence type="predicted"/>
<evidence type="ECO:0000313" key="3">
    <source>
        <dbReference type="Proteomes" id="UP000222310"/>
    </source>
</evidence>
<gene>
    <name evidence="2" type="ORF">VF08_23960</name>
</gene>
<feature type="domain" description="Methyltransferase" evidence="1">
    <location>
        <begin position="197"/>
        <end position="293"/>
    </location>
</feature>
<dbReference type="InterPro" id="IPR029063">
    <property type="entry name" value="SAM-dependent_MTases_sf"/>
</dbReference>
<dbReference type="Proteomes" id="UP000222310">
    <property type="component" value="Unassembled WGS sequence"/>
</dbReference>
<keyword evidence="2" id="KW-0489">Methyltransferase</keyword>
<organism evidence="2 3">
    <name type="scientific">Nostoc linckia z8</name>
    <dbReference type="NCBI Taxonomy" id="1628746"/>
    <lineage>
        <taxon>Bacteria</taxon>
        <taxon>Bacillati</taxon>
        <taxon>Cyanobacteriota</taxon>
        <taxon>Cyanophyceae</taxon>
        <taxon>Nostocales</taxon>
        <taxon>Nostocaceae</taxon>
        <taxon>Nostoc</taxon>
    </lineage>
</organism>
<protein>
    <submittedName>
        <fullName evidence="2">Methyltransferase type 12</fullName>
    </submittedName>
</protein>
<dbReference type="Pfam" id="PF13649">
    <property type="entry name" value="Methyltransf_25"/>
    <property type="match status" value="1"/>
</dbReference>
<comment type="caution">
    <text evidence="2">The sequence shown here is derived from an EMBL/GenBank/DDBJ whole genome shotgun (WGS) entry which is preliminary data.</text>
</comment>
<reference evidence="2 3" key="1">
    <citation type="submission" date="2015-02" db="EMBL/GenBank/DDBJ databases">
        <title>Nostoc linckia genome annotation.</title>
        <authorList>
            <person name="Zhou Z."/>
        </authorList>
    </citation>
    <scope>NUCLEOTIDE SEQUENCE [LARGE SCALE GENOMIC DNA]</scope>
    <source>
        <strain evidence="3">z8</strain>
    </source>
</reference>
<sequence>MDRQLQHPMLPKTTQDELARQEFVQSLKLHIFRNLSPGNKVIYEKVAKPKFEREHQRPPQNRYEIRQAMEDEPYYRWTGVLKRISQEMLWDAVNTSVDRQLPELIERAKDKGGELGTLTIDPNFSTPTYQKAVDIHCMPGGYHSEFIADDVTAGAVYDRGAYVYGVGWLGPLNDDMGLSLVQNYLLPEFPDFRPRKILDMGCSVGHSTLPYVDAYPDAEVHAIDIGASMLRYGHARAESLGKRVHFSQQNAEHTNFADESFDLVVSHILLHEIPPPAVRKVMQECYRLLAPGGMMLHVEAPLYRHMDAYMQFVFDWETANNNEPFWSAVRDLDLVTIATEAGFSADKTFEKFVPNGAWKAQGDKSKSFGTWFVVAATK</sequence>
<dbReference type="AlphaFoldDB" id="A0A9Q6EJD3"/>
<dbReference type="EMBL" id="LAHD01000081">
    <property type="protein sequence ID" value="PHK00421.1"/>
    <property type="molecule type" value="Genomic_DNA"/>
</dbReference>
<keyword evidence="2" id="KW-0808">Transferase</keyword>
<dbReference type="Gene3D" id="3.40.50.150">
    <property type="entry name" value="Vaccinia Virus protein VP39"/>
    <property type="match status" value="1"/>
</dbReference>
<dbReference type="GeneID" id="57091968"/>
<evidence type="ECO:0000259" key="1">
    <source>
        <dbReference type="Pfam" id="PF13649"/>
    </source>
</evidence>
<dbReference type="CDD" id="cd02440">
    <property type="entry name" value="AdoMet_MTases"/>
    <property type="match status" value="1"/>
</dbReference>